<dbReference type="GO" id="GO:0016887">
    <property type="term" value="F:ATP hydrolysis activity"/>
    <property type="evidence" value="ECO:0007669"/>
    <property type="project" value="InterPro"/>
</dbReference>
<dbReference type="AlphaFoldDB" id="A0A8I1X303"/>
<evidence type="ECO:0000313" key="6">
    <source>
        <dbReference type="EMBL" id="MBO8222566.1"/>
    </source>
</evidence>
<dbReference type="EMBL" id="JAAORC010000001">
    <property type="protein sequence ID" value="MBO8222566.1"/>
    <property type="molecule type" value="Genomic_DNA"/>
</dbReference>
<evidence type="ECO:0000256" key="2">
    <source>
        <dbReference type="ARBA" id="ARBA00022448"/>
    </source>
</evidence>
<keyword evidence="4 6" id="KW-0067">ATP-binding</keyword>
<dbReference type="GO" id="GO:0005524">
    <property type="term" value="F:ATP binding"/>
    <property type="evidence" value="ECO:0007669"/>
    <property type="project" value="UniProtKB-KW"/>
</dbReference>
<evidence type="ECO:0000313" key="7">
    <source>
        <dbReference type="Proteomes" id="UP000666562"/>
    </source>
</evidence>
<organism evidence="6 7">
    <name type="scientific">Prochlorococcus marinus str. XMU1401</name>
    <dbReference type="NCBI Taxonomy" id="2052594"/>
    <lineage>
        <taxon>Bacteria</taxon>
        <taxon>Bacillati</taxon>
        <taxon>Cyanobacteriota</taxon>
        <taxon>Cyanophyceae</taxon>
        <taxon>Synechococcales</taxon>
        <taxon>Prochlorococcaceae</taxon>
        <taxon>Prochlorococcus</taxon>
    </lineage>
</organism>
<dbReference type="SUPFAM" id="SSF52540">
    <property type="entry name" value="P-loop containing nucleoside triphosphate hydrolases"/>
    <property type="match status" value="1"/>
</dbReference>
<dbReference type="PROSITE" id="PS50893">
    <property type="entry name" value="ABC_TRANSPORTER_2"/>
    <property type="match status" value="1"/>
</dbReference>
<dbReference type="InterPro" id="IPR003593">
    <property type="entry name" value="AAA+_ATPase"/>
</dbReference>
<dbReference type="PANTHER" id="PTHR42781">
    <property type="entry name" value="SPERMIDINE/PUTRESCINE IMPORT ATP-BINDING PROTEIN POTA"/>
    <property type="match status" value="1"/>
</dbReference>
<dbReference type="InterPro" id="IPR027417">
    <property type="entry name" value="P-loop_NTPase"/>
</dbReference>
<evidence type="ECO:0000259" key="5">
    <source>
        <dbReference type="PROSITE" id="PS50893"/>
    </source>
</evidence>
<feature type="domain" description="ABC transporter" evidence="5">
    <location>
        <begin position="7"/>
        <end position="243"/>
    </location>
</feature>
<comment type="caution">
    <text evidence="6">The sequence shown here is derived from an EMBL/GenBank/DDBJ whole genome shotgun (WGS) entry which is preliminary data.</text>
</comment>
<dbReference type="Gene3D" id="3.40.50.300">
    <property type="entry name" value="P-loop containing nucleotide triphosphate hydrolases"/>
    <property type="match status" value="1"/>
</dbReference>
<dbReference type="GO" id="GO:0005886">
    <property type="term" value="C:plasma membrane"/>
    <property type="evidence" value="ECO:0007669"/>
    <property type="project" value="UniProtKB-SubCell"/>
</dbReference>
<protein>
    <submittedName>
        <fullName evidence="6">ATP-binding cassette domain-containing protein</fullName>
    </submittedName>
</protein>
<keyword evidence="2" id="KW-0813">Transport</keyword>
<evidence type="ECO:0000256" key="1">
    <source>
        <dbReference type="ARBA" id="ARBA00004417"/>
    </source>
</evidence>
<dbReference type="PROSITE" id="PS00211">
    <property type="entry name" value="ABC_TRANSPORTER_1"/>
    <property type="match status" value="1"/>
</dbReference>
<comment type="subcellular location">
    <subcellularLocation>
        <location evidence="1">Cell inner membrane</location>
        <topology evidence="1">Peripheral membrane protein</topology>
    </subcellularLocation>
</comment>
<dbReference type="Proteomes" id="UP000666562">
    <property type="component" value="Unassembled WGS sequence"/>
</dbReference>
<dbReference type="Pfam" id="PF00005">
    <property type="entry name" value="ABC_tran"/>
    <property type="match status" value="1"/>
</dbReference>
<reference evidence="6" key="1">
    <citation type="submission" date="2020-03" db="EMBL/GenBank/DDBJ databases">
        <title>Genome differentiation and subclade ecological adaptation of Prochlorococcus HLII clade in the global ocean.</title>
        <authorList>
            <person name="Yan W."/>
            <person name="Fen X."/>
            <person name="Zhang W."/>
        </authorList>
    </citation>
    <scope>NUCLEOTIDE SEQUENCE</scope>
    <source>
        <strain evidence="6">XMU1401</strain>
    </source>
</reference>
<evidence type="ECO:0000256" key="3">
    <source>
        <dbReference type="ARBA" id="ARBA00022741"/>
    </source>
</evidence>
<sequence length="247" mass="28315">MNNNTVLELENISYKYKNDLILNKINLKINSGEKIALLGKSGSGKTTLISVLNGTIKPTQGEVKLFNKSFEELDRKQKSKITTIWQDLRLIEDLSAEQNVNCGLLAENNFYFAFKNLLNISSFKKAHKYMKLCRLHNSIYDKKIRKLSGGQKQRVAIARSLIQESNILLADEPFNNLDPKLITTIKNLLLENVDKNNTKKSPKTALVALHRLDLLNDFDKVIGIRDGKIFFNIKRNNLKKIHLEKIY</sequence>
<dbReference type="SMART" id="SM00382">
    <property type="entry name" value="AAA"/>
    <property type="match status" value="1"/>
</dbReference>
<dbReference type="InterPro" id="IPR003439">
    <property type="entry name" value="ABC_transporter-like_ATP-bd"/>
</dbReference>
<dbReference type="RefSeq" id="WP_100883456.1">
    <property type="nucleotide sequence ID" value="NZ_JAAORC010000001.1"/>
</dbReference>
<evidence type="ECO:0000256" key="4">
    <source>
        <dbReference type="ARBA" id="ARBA00022840"/>
    </source>
</evidence>
<dbReference type="InterPro" id="IPR017871">
    <property type="entry name" value="ABC_transporter-like_CS"/>
</dbReference>
<gene>
    <name evidence="6" type="ORF">HA142_03480</name>
</gene>
<accession>A0A8I1X303</accession>
<name>A0A8I1X303_PROMR</name>
<keyword evidence="3" id="KW-0547">Nucleotide-binding</keyword>
<dbReference type="InterPro" id="IPR050093">
    <property type="entry name" value="ABC_SmlMolc_Importer"/>
</dbReference>
<dbReference type="PANTHER" id="PTHR42781:SF4">
    <property type="entry name" value="SPERMIDINE_PUTRESCINE IMPORT ATP-BINDING PROTEIN POTA"/>
    <property type="match status" value="1"/>
</dbReference>
<proteinExistence type="predicted"/>